<keyword evidence="5" id="KW-0378">Hydrolase</keyword>
<evidence type="ECO:0000256" key="2">
    <source>
        <dbReference type="ARBA" id="ARBA00012732"/>
    </source>
</evidence>
<dbReference type="EMBL" id="JAODUO010001875">
    <property type="protein sequence ID" value="KAK2157474.1"/>
    <property type="molecule type" value="Genomic_DNA"/>
</dbReference>
<feature type="disulfide bond" evidence="7">
    <location>
        <begin position="173"/>
        <end position="179"/>
    </location>
</feature>
<dbReference type="InterPro" id="IPR008597">
    <property type="entry name" value="Invert_lysozyme"/>
</dbReference>
<keyword evidence="4" id="KW-0081">Bacteriolytic enzyme</keyword>
<dbReference type="Proteomes" id="UP001209878">
    <property type="component" value="Unassembled WGS sequence"/>
</dbReference>
<comment type="catalytic activity">
    <reaction evidence="1">
        <text>Hydrolysis of (1-&gt;4)-beta-linkages between N-acetylmuramic acid and N-acetyl-D-glucosamine residues in a peptidoglycan and between N-acetyl-D-glucosamine residues in chitodextrins.</text>
        <dbReference type="EC" id="3.2.1.17"/>
    </reaction>
</comment>
<name>A0AAD9JQE3_RIDPI</name>
<proteinExistence type="predicted"/>
<keyword evidence="6" id="KW-0326">Glycosidase</keyword>
<evidence type="ECO:0000256" key="5">
    <source>
        <dbReference type="ARBA" id="ARBA00022801"/>
    </source>
</evidence>
<keyword evidence="3" id="KW-0929">Antimicrobial</keyword>
<evidence type="ECO:0000256" key="6">
    <source>
        <dbReference type="ARBA" id="ARBA00023295"/>
    </source>
</evidence>
<dbReference type="AlphaFoldDB" id="A0AAD9JQE3"/>
<evidence type="ECO:0000256" key="7">
    <source>
        <dbReference type="PIRSR" id="PIRSR608597-3"/>
    </source>
</evidence>
<organism evidence="9 10">
    <name type="scientific">Ridgeia piscesae</name>
    <name type="common">Tubeworm</name>
    <dbReference type="NCBI Taxonomy" id="27915"/>
    <lineage>
        <taxon>Eukaryota</taxon>
        <taxon>Metazoa</taxon>
        <taxon>Spiralia</taxon>
        <taxon>Lophotrochozoa</taxon>
        <taxon>Annelida</taxon>
        <taxon>Polychaeta</taxon>
        <taxon>Sedentaria</taxon>
        <taxon>Canalipalpata</taxon>
        <taxon>Sabellida</taxon>
        <taxon>Siboglinidae</taxon>
        <taxon>Ridgeia</taxon>
    </lineage>
</organism>
<feature type="signal peptide" evidence="8">
    <location>
        <begin position="1"/>
        <end position="22"/>
    </location>
</feature>
<evidence type="ECO:0000256" key="4">
    <source>
        <dbReference type="ARBA" id="ARBA00022638"/>
    </source>
</evidence>
<keyword evidence="7" id="KW-1015">Disulfide bond</keyword>
<evidence type="ECO:0000256" key="8">
    <source>
        <dbReference type="SAM" id="SignalP"/>
    </source>
</evidence>
<evidence type="ECO:0000313" key="10">
    <source>
        <dbReference type="Proteomes" id="UP001209878"/>
    </source>
</evidence>
<dbReference type="GO" id="GO:0031640">
    <property type="term" value="P:killing of cells of another organism"/>
    <property type="evidence" value="ECO:0007669"/>
    <property type="project" value="UniProtKB-KW"/>
</dbReference>
<dbReference type="Pfam" id="PF05497">
    <property type="entry name" value="Destabilase"/>
    <property type="match status" value="1"/>
</dbReference>
<dbReference type="EC" id="3.2.1.17" evidence="2"/>
<sequence>MTAVAAIGILLCLTAMTITASAGPTDKCLRCICEVRRSTCVQQTYWGCMVVVPIGCGGSTAATAHAGVTAVELVFLLACWCCLFRSWCYCCWCGYRCHFVVIAAAAAVATVYKCGTVCCCKGRRCRMLFNNDIDPEAATGCRDVTVGWGIGPFRIIWGYWSDSGKPGISYNSCVHNIACGCESVRGYMQRYVTKPQHQHCLHYAAVHKGGPWGWKWGTATFVAKVKACYEDPTINAAHFCD</sequence>
<feature type="chain" id="PRO_5042240601" description="lysozyme" evidence="8">
    <location>
        <begin position="23"/>
        <end position="241"/>
    </location>
</feature>
<comment type="caution">
    <text evidence="9">The sequence shown here is derived from an EMBL/GenBank/DDBJ whole genome shotgun (WGS) entry which is preliminary data.</text>
</comment>
<dbReference type="GO" id="GO:0003796">
    <property type="term" value="F:lysozyme activity"/>
    <property type="evidence" value="ECO:0007669"/>
    <property type="project" value="UniProtKB-EC"/>
</dbReference>
<keyword evidence="10" id="KW-1185">Reference proteome</keyword>
<keyword evidence="8" id="KW-0732">Signal</keyword>
<dbReference type="Gene3D" id="1.10.530.10">
    <property type="match status" value="1"/>
</dbReference>
<evidence type="ECO:0000256" key="3">
    <source>
        <dbReference type="ARBA" id="ARBA00022529"/>
    </source>
</evidence>
<protein>
    <recommendedName>
        <fullName evidence="2">lysozyme</fullName>
        <ecNumber evidence="2">3.2.1.17</ecNumber>
    </recommendedName>
</protein>
<accession>A0AAD9JQE3</accession>
<gene>
    <name evidence="9" type="ORF">NP493_1873g00000</name>
</gene>
<evidence type="ECO:0000256" key="1">
    <source>
        <dbReference type="ARBA" id="ARBA00000632"/>
    </source>
</evidence>
<dbReference type="PROSITE" id="PS51909">
    <property type="entry name" value="LYSOZYME_I"/>
    <property type="match status" value="1"/>
</dbReference>
<reference evidence="9" key="1">
    <citation type="journal article" date="2023" name="Mol. Biol. Evol.">
        <title>Third-Generation Sequencing Reveals the Adaptive Role of the Epigenome in Three Deep-Sea Polychaetes.</title>
        <authorList>
            <person name="Perez M."/>
            <person name="Aroh O."/>
            <person name="Sun Y."/>
            <person name="Lan Y."/>
            <person name="Juniper S.K."/>
            <person name="Young C.R."/>
            <person name="Angers B."/>
            <person name="Qian P.Y."/>
        </authorList>
    </citation>
    <scope>NUCLEOTIDE SEQUENCE</scope>
    <source>
        <strain evidence="9">R07B-5</strain>
    </source>
</reference>
<evidence type="ECO:0000313" key="9">
    <source>
        <dbReference type="EMBL" id="KAK2157474.1"/>
    </source>
</evidence>
<dbReference type="GO" id="GO:0042742">
    <property type="term" value="P:defense response to bacterium"/>
    <property type="evidence" value="ECO:0007669"/>
    <property type="project" value="UniProtKB-KW"/>
</dbReference>